<evidence type="ECO:0000313" key="3">
    <source>
        <dbReference type="Proteomes" id="UP001362999"/>
    </source>
</evidence>
<keyword evidence="1" id="KW-0812">Transmembrane</keyword>
<feature type="transmembrane region" description="Helical" evidence="1">
    <location>
        <begin position="206"/>
        <end position="223"/>
    </location>
</feature>
<organism evidence="2 3">
    <name type="scientific">Favolaschia claudopus</name>
    <dbReference type="NCBI Taxonomy" id="2862362"/>
    <lineage>
        <taxon>Eukaryota</taxon>
        <taxon>Fungi</taxon>
        <taxon>Dikarya</taxon>
        <taxon>Basidiomycota</taxon>
        <taxon>Agaricomycotina</taxon>
        <taxon>Agaricomycetes</taxon>
        <taxon>Agaricomycetidae</taxon>
        <taxon>Agaricales</taxon>
        <taxon>Marasmiineae</taxon>
        <taxon>Mycenaceae</taxon>
        <taxon>Favolaschia</taxon>
    </lineage>
</organism>
<feature type="transmembrane region" description="Helical" evidence="1">
    <location>
        <begin position="105"/>
        <end position="125"/>
    </location>
</feature>
<sequence>MDLSVSPDIPPNIPLGVPSALDVAQLAAPELITCLAEWSLFSVLTIQLYIYYQAFPSDRRSTKSLVYFVYTIHLVEIILVSIDAYKTFASGFGQLSALASFGVSAIWREIMPALVSFIVQSFYAYRLFLLSRSYIIPSVIVFASLAMSVCGFITVAFVLEAGDVSLLGSKRISIFGGIWLGGSALIDIVNAGCMTYYLIRLTIETGTLTALVALTTLILFFAFPHNIYYTTPVSVMPFIYANTMYMVFNARAQIVGGRGASTNSTGAGGSGAGYSNTRETAGMMPATSLTRPSHMVSITREVFSRADDLDMDSVELKTLRGRGAENDSIGYAI</sequence>
<gene>
    <name evidence="2" type="ORF">R3P38DRAFT_3190872</name>
</gene>
<dbReference type="PANTHER" id="PTHR40465">
    <property type="entry name" value="CHROMOSOME 1, WHOLE GENOME SHOTGUN SEQUENCE"/>
    <property type="match status" value="1"/>
</dbReference>
<dbReference type="AlphaFoldDB" id="A0AAW0BQK5"/>
<feature type="transmembrane region" description="Helical" evidence="1">
    <location>
        <begin position="178"/>
        <end position="199"/>
    </location>
</feature>
<accession>A0AAW0BQK5</accession>
<keyword evidence="3" id="KW-1185">Reference proteome</keyword>
<protein>
    <submittedName>
        <fullName evidence="2">Uncharacterized protein</fullName>
    </submittedName>
</protein>
<feature type="transmembrane region" description="Helical" evidence="1">
    <location>
        <begin position="134"/>
        <end position="158"/>
    </location>
</feature>
<reference evidence="2 3" key="1">
    <citation type="journal article" date="2024" name="J Genomics">
        <title>Draft genome sequencing and assembly of Favolaschia claudopus CIRM-BRFM 2984 isolated from oak limbs.</title>
        <authorList>
            <person name="Navarro D."/>
            <person name="Drula E."/>
            <person name="Chaduli D."/>
            <person name="Cazenave R."/>
            <person name="Ahrendt S."/>
            <person name="Wang J."/>
            <person name="Lipzen A."/>
            <person name="Daum C."/>
            <person name="Barry K."/>
            <person name="Grigoriev I.V."/>
            <person name="Favel A."/>
            <person name="Rosso M.N."/>
            <person name="Martin F."/>
        </authorList>
    </citation>
    <scope>NUCLEOTIDE SEQUENCE [LARGE SCALE GENOMIC DNA]</scope>
    <source>
        <strain evidence="2 3">CIRM-BRFM 2984</strain>
    </source>
</reference>
<evidence type="ECO:0000256" key="1">
    <source>
        <dbReference type="SAM" id="Phobius"/>
    </source>
</evidence>
<dbReference type="Proteomes" id="UP001362999">
    <property type="component" value="Unassembled WGS sequence"/>
</dbReference>
<comment type="caution">
    <text evidence="2">The sequence shown here is derived from an EMBL/GenBank/DDBJ whole genome shotgun (WGS) entry which is preliminary data.</text>
</comment>
<keyword evidence="1" id="KW-1133">Transmembrane helix</keyword>
<dbReference type="PANTHER" id="PTHR40465:SF1">
    <property type="entry name" value="DUF6534 DOMAIN-CONTAINING PROTEIN"/>
    <property type="match status" value="1"/>
</dbReference>
<feature type="transmembrane region" description="Helical" evidence="1">
    <location>
        <begin position="229"/>
        <end position="248"/>
    </location>
</feature>
<evidence type="ECO:0000313" key="2">
    <source>
        <dbReference type="EMBL" id="KAK7027790.1"/>
    </source>
</evidence>
<feature type="transmembrane region" description="Helical" evidence="1">
    <location>
        <begin position="35"/>
        <end position="52"/>
    </location>
</feature>
<keyword evidence="1" id="KW-0472">Membrane</keyword>
<name>A0AAW0BQK5_9AGAR</name>
<proteinExistence type="predicted"/>
<dbReference type="EMBL" id="JAWWNJ010000029">
    <property type="protein sequence ID" value="KAK7027790.1"/>
    <property type="molecule type" value="Genomic_DNA"/>
</dbReference>
<feature type="transmembrane region" description="Helical" evidence="1">
    <location>
        <begin position="64"/>
        <end position="85"/>
    </location>
</feature>